<dbReference type="AlphaFoldDB" id="A0A0M4G9N7"/>
<keyword evidence="1" id="KW-0812">Transmembrane</keyword>
<keyword evidence="1" id="KW-1133">Transmembrane helix</keyword>
<evidence type="ECO:0000313" key="2">
    <source>
        <dbReference type="EMBL" id="ALC82128.1"/>
    </source>
</evidence>
<reference evidence="2" key="1">
    <citation type="journal article" date="2016" name="Int. J. Syst. Evol. Microbiol.">
        <title>Bacillus gobiensis sp. nov., isolated from a soil sample.</title>
        <authorList>
            <person name="Liu B."/>
            <person name="Liu G.H."/>
            <person name="Cetin S."/>
            <person name="Schumann P."/>
            <person name="Pan Z.Z."/>
            <person name="Chen Q.Q."/>
        </authorList>
    </citation>
    <scope>NUCLEOTIDE SEQUENCE [LARGE SCALE GENOMIC DNA]</scope>
    <source>
        <strain evidence="2">FJAT-4402</strain>
    </source>
</reference>
<keyword evidence="3" id="KW-1185">Reference proteome</keyword>
<dbReference type="PATRIC" id="fig|1441095.3.peg.2484"/>
<evidence type="ECO:0000256" key="1">
    <source>
        <dbReference type="SAM" id="Phobius"/>
    </source>
</evidence>
<keyword evidence="1" id="KW-0472">Membrane</keyword>
<dbReference type="OrthoDB" id="2899137at2"/>
<dbReference type="RefSeq" id="WP_053603908.1">
    <property type="nucleotide sequence ID" value="NZ_CP012600.1"/>
</dbReference>
<organism evidence="2 3">
    <name type="scientific">Bacillus gobiensis</name>
    <dbReference type="NCBI Taxonomy" id="1441095"/>
    <lineage>
        <taxon>Bacteria</taxon>
        <taxon>Bacillati</taxon>
        <taxon>Bacillota</taxon>
        <taxon>Bacilli</taxon>
        <taxon>Bacillales</taxon>
        <taxon>Bacillaceae</taxon>
        <taxon>Bacillus</taxon>
    </lineage>
</organism>
<name>A0A0M4G9N7_9BACI</name>
<proteinExistence type="predicted"/>
<sequence length="62" mass="6922">MNAFFLMLLCYSLSVINLLMGYFEAIKVCDAEGKVNGRGMIFYIPLGVAFAILSSYFLNSIK</sequence>
<feature type="transmembrane region" description="Helical" evidence="1">
    <location>
        <begin position="41"/>
        <end position="58"/>
    </location>
</feature>
<dbReference type="Proteomes" id="UP000067625">
    <property type="component" value="Chromosome"/>
</dbReference>
<evidence type="ECO:0000313" key="3">
    <source>
        <dbReference type="Proteomes" id="UP000067625"/>
    </source>
</evidence>
<gene>
    <name evidence="2" type="ORF">AM592_11420</name>
</gene>
<accession>A0A0M4G9N7</accession>
<protein>
    <submittedName>
        <fullName evidence="2">Uncharacterized protein</fullName>
    </submittedName>
</protein>
<dbReference type="EMBL" id="CP012600">
    <property type="protein sequence ID" value="ALC82128.1"/>
    <property type="molecule type" value="Genomic_DNA"/>
</dbReference>